<dbReference type="AlphaFoldDB" id="A0A6B2LSY9"/>
<dbReference type="GO" id="GO:0005789">
    <property type="term" value="C:endoplasmic reticulum membrane"/>
    <property type="evidence" value="ECO:0007669"/>
    <property type="project" value="TreeGrafter"/>
</dbReference>
<feature type="domain" description="Endoplasmic reticulum vesicle transporter C-terminal" evidence="3">
    <location>
        <begin position="1"/>
        <end position="88"/>
    </location>
</feature>
<dbReference type="GO" id="GO:0006888">
    <property type="term" value="P:endoplasmic reticulum to Golgi vesicle-mediated transport"/>
    <property type="evidence" value="ECO:0007669"/>
    <property type="project" value="TreeGrafter"/>
</dbReference>
<dbReference type="GO" id="GO:0006890">
    <property type="term" value="P:retrograde vesicle-mediated transport, Golgi to endoplasmic reticulum"/>
    <property type="evidence" value="ECO:0007669"/>
    <property type="project" value="TreeGrafter"/>
</dbReference>
<proteinExistence type="inferred from homology"/>
<dbReference type="InterPro" id="IPR045888">
    <property type="entry name" value="Erv"/>
</dbReference>
<protein>
    <recommendedName>
        <fullName evidence="3">Endoplasmic reticulum vesicle transporter C-terminal domain-containing protein</fullName>
    </recommendedName>
</protein>
<keyword evidence="2" id="KW-1133">Transmembrane helix</keyword>
<reference evidence="4" key="1">
    <citation type="journal article" date="2020" name="J. Eukaryot. Microbiol.">
        <title>De novo Sequencing, Assembly and Annotation of the Transcriptome for the Free-Living Testate Amoeba Arcella intermedia.</title>
        <authorList>
            <person name="Ribeiro G.M."/>
            <person name="Porfirio-Sousa A.L."/>
            <person name="Maurer-Alcala X.X."/>
            <person name="Katz L.A."/>
            <person name="Lahr D.J.G."/>
        </authorList>
    </citation>
    <scope>NUCLEOTIDE SEQUENCE</scope>
</reference>
<dbReference type="PANTHER" id="PTHR10984">
    <property type="entry name" value="ENDOPLASMIC RETICULUM-GOLGI INTERMEDIATE COMPARTMENT PROTEIN"/>
    <property type="match status" value="1"/>
</dbReference>
<dbReference type="GO" id="GO:0030134">
    <property type="term" value="C:COPII-coated ER to Golgi transport vesicle"/>
    <property type="evidence" value="ECO:0007669"/>
    <property type="project" value="TreeGrafter"/>
</dbReference>
<evidence type="ECO:0000259" key="3">
    <source>
        <dbReference type="Pfam" id="PF07970"/>
    </source>
</evidence>
<organism evidence="4">
    <name type="scientific">Arcella intermedia</name>
    <dbReference type="NCBI Taxonomy" id="1963864"/>
    <lineage>
        <taxon>Eukaryota</taxon>
        <taxon>Amoebozoa</taxon>
        <taxon>Tubulinea</taxon>
        <taxon>Elardia</taxon>
        <taxon>Arcellinida</taxon>
        <taxon>Sphaerothecina</taxon>
        <taxon>Arcellidae</taxon>
        <taxon>Arcella</taxon>
    </lineage>
</organism>
<keyword evidence="2" id="KW-0472">Membrane</keyword>
<evidence type="ECO:0000256" key="2">
    <source>
        <dbReference type="SAM" id="Phobius"/>
    </source>
</evidence>
<dbReference type="Pfam" id="PF07970">
    <property type="entry name" value="COPIIcoated_ERV"/>
    <property type="match status" value="1"/>
</dbReference>
<feature type="transmembrane region" description="Helical" evidence="2">
    <location>
        <begin position="66"/>
        <end position="92"/>
    </location>
</feature>
<dbReference type="InterPro" id="IPR012936">
    <property type="entry name" value="Erv_C"/>
</dbReference>
<evidence type="ECO:0000256" key="1">
    <source>
        <dbReference type="ARBA" id="ARBA00005648"/>
    </source>
</evidence>
<dbReference type="PANTHER" id="PTHR10984:SF25">
    <property type="entry name" value="ENDOPLASMIC RETICULUM-GOLGI INTERMEDIATE COMPARTMENT PROTEIN 3"/>
    <property type="match status" value="1"/>
</dbReference>
<dbReference type="EMBL" id="GIBP01011400">
    <property type="protein sequence ID" value="NDV40369.1"/>
    <property type="molecule type" value="Transcribed_RNA"/>
</dbReference>
<name>A0A6B2LSY9_9EUKA</name>
<accession>A0A6B2LSY9</accession>
<evidence type="ECO:0000313" key="4">
    <source>
        <dbReference type="EMBL" id="NDV40369.1"/>
    </source>
</evidence>
<sequence length="100" mass="11796">MFEYFVQVVPTEYEYGWWGRIHTNQFSVTEYEHKILTYDNSGVPGFFIMYELSPIMVEYSESSRSFLHFLVNLCAIVGGVYTVASLIDSFIYNITVKYFR</sequence>
<dbReference type="GO" id="GO:0000139">
    <property type="term" value="C:Golgi membrane"/>
    <property type="evidence" value="ECO:0007669"/>
    <property type="project" value="TreeGrafter"/>
</dbReference>
<keyword evidence="2" id="KW-0812">Transmembrane</keyword>
<comment type="similarity">
    <text evidence="1">Belongs to the ERGIC family.</text>
</comment>